<keyword evidence="6" id="KW-0325">Glycoprotein</keyword>
<reference evidence="8" key="1">
    <citation type="submission" date="2016-04" db="EMBL/GenBank/DDBJ databases">
        <authorList>
            <person name="Evans L.H."/>
            <person name="Alamgir A."/>
            <person name="Owens N."/>
            <person name="Weber N.D."/>
            <person name="Virtaneva K."/>
            <person name="Barbian K."/>
            <person name="Babar A."/>
            <person name="Rosenke K."/>
        </authorList>
    </citation>
    <scope>NUCLEOTIDE SEQUENCE [LARGE SCALE GENOMIC DNA]</scope>
    <source>
        <strain evidence="8">CBS 101.48</strain>
    </source>
</reference>
<dbReference type="Proteomes" id="UP000078561">
    <property type="component" value="Unassembled WGS sequence"/>
</dbReference>
<evidence type="ECO:0000256" key="6">
    <source>
        <dbReference type="ARBA" id="ARBA00023180"/>
    </source>
</evidence>
<keyword evidence="3 7" id="KW-0645">Protease</keyword>
<dbReference type="GO" id="GO:0000324">
    <property type="term" value="C:fungal-type vacuole"/>
    <property type="evidence" value="ECO:0007669"/>
    <property type="project" value="TreeGrafter"/>
</dbReference>
<dbReference type="EMBL" id="LT552278">
    <property type="protein sequence ID" value="SAL98645.1"/>
    <property type="molecule type" value="Genomic_DNA"/>
</dbReference>
<name>A0A163J7T5_ABSGL</name>
<dbReference type="Gene3D" id="3.40.50.1820">
    <property type="entry name" value="alpha/beta hydrolase"/>
    <property type="match status" value="1"/>
</dbReference>
<evidence type="ECO:0000313" key="8">
    <source>
        <dbReference type="EMBL" id="SAL98645.1"/>
    </source>
</evidence>
<keyword evidence="9" id="KW-1185">Reference proteome</keyword>
<evidence type="ECO:0000256" key="4">
    <source>
        <dbReference type="ARBA" id="ARBA00022729"/>
    </source>
</evidence>
<keyword evidence="4 7" id="KW-0732">Signal</keyword>
<dbReference type="PANTHER" id="PTHR11802">
    <property type="entry name" value="SERINE PROTEASE FAMILY S10 SERINE CARBOXYPEPTIDASE"/>
    <property type="match status" value="1"/>
</dbReference>
<dbReference type="Gene3D" id="1.10.287.410">
    <property type="match status" value="1"/>
</dbReference>
<dbReference type="PROSITE" id="PS00560">
    <property type="entry name" value="CARBOXYPEPT_SER_HIS"/>
    <property type="match status" value="1"/>
</dbReference>
<dbReference type="InterPro" id="IPR018202">
    <property type="entry name" value="Ser_caboxypep_ser_AS"/>
</dbReference>
<keyword evidence="5 7" id="KW-0378">Hydrolase</keyword>
<organism evidence="8">
    <name type="scientific">Absidia glauca</name>
    <name type="common">Pin mould</name>
    <dbReference type="NCBI Taxonomy" id="4829"/>
    <lineage>
        <taxon>Eukaryota</taxon>
        <taxon>Fungi</taxon>
        <taxon>Fungi incertae sedis</taxon>
        <taxon>Mucoromycota</taxon>
        <taxon>Mucoromycotina</taxon>
        <taxon>Mucoromycetes</taxon>
        <taxon>Mucorales</taxon>
        <taxon>Cunninghamellaceae</taxon>
        <taxon>Absidia</taxon>
    </lineage>
</organism>
<dbReference type="InterPro" id="IPR001563">
    <property type="entry name" value="Peptidase_S10"/>
</dbReference>
<evidence type="ECO:0000256" key="1">
    <source>
        <dbReference type="ARBA" id="ARBA00009431"/>
    </source>
</evidence>
<dbReference type="SUPFAM" id="SSF53474">
    <property type="entry name" value="alpha/beta-Hydrolases"/>
    <property type="match status" value="1"/>
</dbReference>
<evidence type="ECO:0000313" key="9">
    <source>
        <dbReference type="Proteomes" id="UP000078561"/>
    </source>
</evidence>
<keyword evidence="2 7" id="KW-0121">Carboxypeptidase</keyword>
<dbReference type="InParanoid" id="A0A163J7T5"/>
<evidence type="ECO:0000256" key="5">
    <source>
        <dbReference type="ARBA" id="ARBA00022801"/>
    </source>
</evidence>
<dbReference type="GO" id="GO:0004185">
    <property type="term" value="F:serine-type carboxypeptidase activity"/>
    <property type="evidence" value="ECO:0007669"/>
    <property type="project" value="UniProtKB-UniRule"/>
</dbReference>
<dbReference type="PROSITE" id="PS00131">
    <property type="entry name" value="CARBOXYPEPT_SER_SER"/>
    <property type="match status" value="1"/>
</dbReference>
<dbReference type="OMA" id="TSCDDTV"/>
<dbReference type="EC" id="3.4.16.-" evidence="7"/>
<feature type="chain" id="PRO_5007748016" description="Carboxypeptidase" evidence="7">
    <location>
        <begin position="21"/>
        <end position="489"/>
    </location>
</feature>
<evidence type="ECO:0000256" key="3">
    <source>
        <dbReference type="ARBA" id="ARBA00022670"/>
    </source>
</evidence>
<dbReference type="InterPro" id="IPR033124">
    <property type="entry name" value="Ser_caboxypep_his_AS"/>
</dbReference>
<accession>A0A163J7T5</accession>
<dbReference type="Pfam" id="PF00450">
    <property type="entry name" value="Peptidase_S10"/>
    <property type="match status" value="1"/>
</dbReference>
<proteinExistence type="inferred from homology"/>
<protein>
    <recommendedName>
        <fullName evidence="7">Carboxypeptidase</fullName>
        <ecNumber evidence="7">3.4.16.-</ecNumber>
    </recommendedName>
</protein>
<dbReference type="PRINTS" id="PR00724">
    <property type="entry name" value="CRBOXYPTASEC"/>
</dbReference>
<feature type="signal peptide" evidence="7">
    <location>
        <begin position="1"/>
        <end position="20"/>
    </location>
</feature>
<gene>
    <name evidence="8" type="primary">ABSGL_04200.1 scaffold 5169</name>
</gene>
<dbReference type="PANTHER" id="PTHR11802:SF113">
    <property type="entry name" value="SERINE CARBOXYPEPTIDASE CTSA-4.1"/>
    <property type="match status" value="1"/>
</dbReference>
<sequence length="489" mass="54991">MLFSKLSIVGALGFCASVLASDYQHVIHNDNNINNFEDQLVTTDDFRVLTNANAEGYQLRIKQPQSCEQGVQYSGYIDNLEQDDHFFFWFFESRSSPKDDPTVLWLNGGPGCSSMMGAWMELGPCRVNDEGNDTALNAHSWNSVANVIFLDQPVNVGYSYGKTKVHSTAGAARDVYAFLQIFLTEFDQYAKNPFHITGESYAGHYLPGLAAEIISKNKFAEQHGRLRIHLESVAIGNGFTEAQTQFKYYQNFGCAKDDSKYQPIFDDESCAEMEKTYPRCHALTNACYRYPSSLTCVPAALYCEKYQGGDQFAKTGLNPYDIRRECEGDSGLCYDLIAAIDNYANLDHVRQSLGVDPSVGKYSGCSDSVGYRFVLTGDGARNFEPQVAKTLSEGVRVLLYVGDKDYICNWMGNKAWSLDMDWPGQEGYNAAKDEPWINKKTNEQAGEIRTYKNLSFLRVYDAGHMVPYDQPANSLDFFGRWLKNEPLNQ</sequence>
<evidence type="ECO:0000256" key="2">
    <source>
        <dbReference type="ARBA" id="ARBA00022645"/>
    </source>
</evidence>
<dbReference type="OrthoDB" id="443318at2759"/>
<evidence type="ECO:0000256" key="7">
    <source>
        <dbReference type="RuleBase" id="RU361156"/>
    </source>
</evidence>
<dbReference type="STRING" id="4829.A0A163J7T5"/>
<comment type="similarity">
    <text evidence="1 7">Belongs to the peptidase S10 family.</text>
</comment>
<dbReference type="InterPro" id="IPR029058">
    <property type="entry name" value="AB_hydrolase_fold"/>
</dbReference>
<dbReference type="GO" id="GO:0006508">
    <property type="term" value="P:proteolysis"/>
    <property type="evidence" value="ECO:0007669"/>
    <property type="project" value="UniProtKB-KW"/>
</dbReference>
<dbReference type="AlphaFoldDB" id="A0A163J7T5"/>